<keyword evidence="3" id="KW-0813">Transport</keyword>
<dbReference type="KEGG" id="tpi:TREPR_0637"/>
<evidence type="ECO:0000313" key="9">
    <source>
        <dbReference type="EMBL" id="AEF83543.1"/>
    </source>
</evidence>
<keyword evidence="7 8" id="KW-0472">Membrane</keyword>
<feature type="transmembrane region" description="Helical" evidence="8">
    <location>
        <begin position="64"/>
        <end position="86"/>
    </location>
</feature>
<feature type="transmembrane region" description="Helical" evidence="8">
    <location>
        <begin position="261"/>
        <end position="284"/>
    </location>
</feature>
<dbReference type="AlphaFoldDB" id="F5YK48"/>
<comment type="similarity">
    <text evidence="2">Belongs to the arsenical resistance-3 (ACR3) (TC 2.A.59) family.</text>
</comment>
<proteinExistence type="inferred from homology"/>
<dbReference type="InterPro" id="IPR002657">
    <property type="entry name" value="BilAc:Na_symport/Acr3"/>
</dbReference>
<sequence length="329" mass="35991">MILMAKLQPLIIIGSALMGILIGKLNPNAAPFAGSLIEVFLMLLLFFVFLGVDIRGIRKSFTNIRFSLAALTINFIWTPVFAFILGRLFMAGRIDMQTGFIMLMVTPCTDWYLIFTGIAGGNVSLGSSLLPLNLILQITLLPVYLLLFMGDAISFSAGTMLTSILLVLVIPLVSANIVKLVVGRLPIQEKFEKAISAWSDGIQLIFLCLAVAAMFTSQGKLILENPGLFAGIFPPLIIFFVVIFILALFTGRLLKLSFQDIIPLIFTSSARNSPVSLAIAAISFPDRPVISLVLVIGPLIELPVLAVDAWILKSRFNRREMVTNKSENN</sequence>
<dbReference type="GO" id="GO:0015105">
    <property type="term" value="F:arsenite transmembrane transporter activity"/>
    <property type="evidence" value="ECO:0007669"/>
    <property type="project" value="TreeGrafter"/>
</dbReference>
<dbReference type="Pfam" id="PF01758">
    <property type="entry name" value="SBF"/>
    <property type="match status" value="1"/>
</dbReference>
<dbReference type="eggNOG" id="COG0798">
    <property type="taxonomic scope" value="Bacteria"/>
</dbReference>
<evidence type="ECO:0000313" key="10">
    <source>
        <dbReference type="Proteomes" id="UP000009223"/>
    </source>
</evidence>
<feature type="transmembrane region" description="Helical" evidence="8">
    <location>
        <begin position="130"/>
        <end position="149"/>
    </location>
</feature>
<feature type="transmembrane region" description="Helical" evidence="8">
    <location>
        <begin position="194"/>
        <end position="215"/>
    </location>
</feature>
<evidence type="ECO:0000256" key="2">
    <source>
        <dbReference type="ARBA" id="ARBA00010110"/>
    </source>
</evidence>
<comment type="subcellular location">
    <subcellularLocation>
        <location evidence="1">Cell membrane</location>
        <topology evidence="1">Multi-pass membrane protein</topology>
    </subcellularLocation>
</comment>
<evidence type="ECO:0000256" key="6">
    <source>
        <dbReference type="ARBA" id="ARBA00022989"/>
    </source>
</evidence>
<feature type="transmembrane region" description="Helical" evidence="8">
    <location>
        <begin position="161"/>
        <end position="182"/>
    </location>
</feature>
<keyword evidence="6 8" id="KW-1133">Transmembrane helix</keyword>
<dbReference type="InterPro" id="IPR038770">
    <property type="entry name" value="Na+/solute_symporter_sf"/>
</dbReference>
<reference evidence="9 10" key="2">
    <citation type="journal article" date="2011" name="ISME J.">
        <title>RNA-seq reveals cooperative metabolic interactions between two termite-gut spirochete species in co-culture.</title>
        <authorList>
            <person name="Rosenthal A.Z."/>
            <person name="Matson E.G."/>
            <person name="Eldar A."/>
            <person name="Leadbetter J.R."/>
        </authorList>
    </citation>
    <scope>NUCLEOTIDE SEQUENCE [LARGE SCALE GENOMIC DNA]</scope>
    <source>
        <strain evidence="10">ATCC BAA-887 / DSM 12427 / ZAS-2</strain>
    </source>
</reference>
<feature type="transmembrane region" description="Helical" evidence="8">
    <location>
        <begin position="32"/>
        <end position="52"/>
    </location>
</feature>
<evidence type="ECO:0000256" key="1">
    <source>
        <dbReference type="ARBA" id="ARBA00004651"/>
    </source>
</evidence>
<reference evidence="10" key="1">
    <citation type="submission" date="2009-12" db="EMBL/GenBank/DDBJ databases">
        <title>Complete sequence of Treponema primitia strain ZAS-2.</title>
        <authorList>
            <person name="Tetu S.G."/>
            <person name="Matson E."/>
            <person name="Ren Q."/>
            <person name="Seshadri R."/>
            <person name="Elbourne L."/>
            <person name="Hassan K.A."/>
            <person name="Durkin A."/>
            <person name="Radune D."/>
            <person name="Mohamoud Y."/>
            <person name="Shay R."/>
            <person name="Jin S."/>
            <person name="Zhang X."/>
            <person name="Lucey K."/>
            <person name="Ballor N.R."/>
            <person name="Ottesen E."/>
            <person name="Rosenthal R."/>
            <person name="Allen A."/>
            <person name="Leadbetter J.R."/>
            <person name="Paulsen I.T."/>
        </authorList>
    </citation>
    <scope>NUCLEOTIDE SEQUENCE [LARGE SCALE GENOMIC DNA]</scope>
    <source>
        <strain evidence="10">ATCC BAA-887 / DSM 12427 / ZAS-2</strain>
    </source>
</reference>
<evidence type="ECO:0000256" key="8">
    <source>
        <dbReference type="SAM" id="Phobius"/>
    </source>
</evidence>
<dbReference type="Proteomes" id="UP000009223">
    <property type="component" value="Chromosome"/>
</dbReference>
<dbReference type="Gene3D" id="1.20.1530.20">
    <property type="match status" value="1"/>
</dbReference>
<dbReference type="STRING" id="545694.TREPR_0637"/>
<feature type="transmembrane region" description="Helical" evidence="8">
    <location>
        <begin position="7"/>
        <end position="26"/>
    </location>
</feature>
<dbReference type="HOGENOM" id="CLU_022869_1_1_12"/>
<dbReference type="GO" id="GO:0015297">
    <property type="term" value="F:antiporter activity"/>
    <property type="evidence" value="ECO:0007669"/>
    <property type="project" value="InterPro"/>
</dbReference>
<dbReference type="GO" id="GO:0005886">
    <property type="term" value="C:plasma membrane"/>
    <property type="evidence" value="ECO:0007669"/>
    <property type="project" value="UniProtKB-SubCell"/>
</dbReference>
<dbReference type="GO" id="GO:0015104">
    <property type="term" value="F:antimonite transmembrane transporter activity"/>
    <property type="evidence" value="ECO:0007669"/>
    <property type="project" value="TreeGrafter"/>
</dbReference>
<dbReference type="InterPro" id="IPR004706">
    <property type="entry name" value="Arsenical-R_Acr3"/>
</dbReference>
<gene>
    <name evidence="9" type="ordered locus">TREPR_0637</name>
</gene>
<dbReference type="PANTHER" id="PTHR43057">
    <property type="entry name" value="ARSENITE EFFLUX TRANSPORTER"/>
    <property type="match status" value="1"/>
</dbReference>
<name>F5YK48_TREPZ</name>
<keyword evidence="4" id="KW-1003">Cell membrane</keyword>
<feature type="transmembrane region" description="Helical" evidence="8">
    <location>
        <begin position="227"/>
        <end position="249"/>
    </location>
</feature>
<evidence type="ECO:0000256" key="7">
    <source>
        <dbReference type="ARBA" id="ARBA00023136"/>
    </source>
</evidence>
<evidence type="ECO:0000256" key="5">
    <source>
        <dbReference type="ARBA" id="ARBA00022692"/>
    </source>
</evidence>
<organism evidence="9 10">
    <name type="scientific">Treponema primitia (strain ATCC BAA-887 / DSM 12427 / ZAS-2)</name>
    <dbReference type="NCBI Taxonomy" id="545694"/>
    <lineage>
        <taxon>Bacteria</taxon>
        <taxon>Pseudomonadati</taxon>
        <taxon>Spirochaetota</taxon>
        <taxon>Spirochaetia</taxon>
        <taxon>Spirochaetales</taxon>
        <taxon>Treponemataceae</taxon>
        <taxon>Treponema</taxon>
    </lineage>
</organism>
<keyword evidence="5 8" id="KW-0812">Transmembrane</keyword>
<evidence type="ECO:0000256" key="4">
    <source>
        <dbReference type="ARBA" id="ARBA00022475"/>
    </source>
</evidence>
<protein>
    <submittedName>
        <fullName evidence="9">Bile acid:sodium symporter</fullName>
    </submittedName>
</protein>
<accession>F5YK48</accession>
<keyword evidence="10" id="KW-1185">Reference proteome</keyword>
<dbReference type="EMBL" id="CP001843">
    <property type="protein sequence ID" value="AEF83543.1"/>
    <property type="molecule type" value="Genomic_DNA"/>
</dbReference>
<feature type="transmembrane region" description="Helical" evidence="8">
    <location>
        <begin position="98"/>
        <end position="118"/>
    </location>
</feature>
<evidence type="ECO:0000256" key="3">
    <source>
        <dbReference type="ARBA" id="ARBA00022448"/>
    </source>
</evidence>
<dbReference type="PANTHER" id="PTHR43057:SF1">
    <property type="entry name" value="ARSENICAL-RESISTANCE PROTEIN 3"/>
    <property type="match status" value="1"/>
</dbReference>
<feature type="transmembrane region" description="Helical" evidence="8">
    <location>
        <begin position="290"/>
        <end position="312"/>
    </location>
</feature>